<evidence type="ECO:0000313" key="2">
    <source>
        <dbReference type="Proteomes" id="UP000371977"/>
    </source>
</evidence>
<gene>
    <name evidence="1" type="ORF">ESZ50_02610</name>
</gene>
<evidence type="ECO:0000313" key="1">
    <source>
        <dbReference type="EMBL" id="TYC50581.1"/>
    </source>
</evidence>
<reference evidence="1 2" key="1">
    <citation type="submission" date="2019-01" db="EMBL/GenBank/DDBJ databases">
        <title>Weissella sp. nov., a novel lactic acid bacterium isolated from animal feces.</title>
        <authorList>
            <person name="Wang L.-T."/>
        </authorList>
    </citation>
    <scope>NUCLEOTIDE SEQUENCE [LARGE SCALE GENOMIC DNA]</scope>
    <source>
        <strain evidence="1 2">8H-2</strain>
    </source>
</reference>
<dbReference type="Proteomes" id="UP000371977">
    <property type="component" value="Unassembled WGS sequence"/>
</dbReference>
<dbReference type="AlphaFoldDB" id="A0A6C2C969"/>
<dbReference type="RefSeq" id="WP_148622053.1">
    <property type="nucleotide sequence ID" value="NZ_SDGZ01000008.1"/>
</dbReference>
<keyword evidence="2" id="KW-1185">Reference proteome</keyword>
<comment type="caution">
    <text evidence="1">The sequence shown here is derived from an EMBL/GenBank/DDBJ whole genome shotgun (WGS) entry which is preliminary data.</text>
</comment>
<proteinExistence type="predicted"/>
<sequence>MNSRIGKRKWMPAVFGASKSDISGEIEVKKNSFENSRDVLGYESKNKILEESLPKKPFFKKRVPLQIIVRDRNRKVITKKQGIAYRKKQGGQTELHIEAQQYVPEGYEILKDQTPVTLNRDGELLAQIYVDQIPGAMTTERETQQDYATIIILRQKNMNYPGMRTQKITVANDNLDKLSFQSLAKNILQPGEMFVKDAHTISNYLEMLDVDAEPLLLEVTTLEDIQNTLKNFGYNVNFD</sequence>
<organism evidence="1 2">
    <name type="scientific">Weissella muntiaci</name>
    <dbReference type="NCBI Taxonomy" id="2508881"/>
    <lineage>
        <taxon>Bacteria</taxon>
        <taxon>Bacillati</taxon>
        <taxon>Bacillota</taxon>
        <taxon>Bacilli</taxon>
        <taxon>Lactobacillales</taxon>
        <taxon>Lactobacillaceae</taxon>
        <taxon>Weissella</taxon>
    </lineage>
</organism>
<dbReference type="EMBL" id="SDGZ01000008">
    <property type="protein sequence ID" value="TYC50581.1"/>
    <property type="molecule type" value="Genomic_DNA"/>
</dbReference>
<protein>
    <submittedName>
        <fullName evidence="1">Uncharacterized protein</fullName>
    </submittedName>
</protein>
<name>A0A6C2C969_9LACO</name>
<accession>A0A6C2C969</accession>